<dbReference type="EMBL" id="CAMXCT010002792">
    <property type="protein sequence ID" value="CAI4000518.1"/>
    <property type="molecule type" value="Genomic_DNA"/>
</dbReference>
<keyword evidence="5" id="KW-0489">Methyltransferase</keyword>
<dbReference type="OrthoDB" id="442436at2759"/>
<dbReference type="SUPFAM" id="SSF53335">
    <property type="entry name" value="S-adenosyl-L-methionine-dependent methyltransferases"/>
    <property type="match status" value="1"/>
</dbReference>
<dbReference type="PANTHER" id="PTHR34203">
    <property type="entry name" value="METHYLTRANSFERASE, FKBM FAMILY PROTEIN"/>
    <property type="match status" value="1"/>
</dbReference>
<reference evidence="3" key="1">
    <citation type="submission" date="2022-10" db="EMBL/GenBank/DDBJ databases">
        <authorList>
            <person name="Chen Y."/>
            <person name="Dougan E. K."/>
            <person name="Chan C."/>
            <person name="Rhodes N."/>
            <person name="Thang M."/>
        </authorList>
    </citation>
    <scope>NUCLEOTIDE SEQUENCE</scope>
</reference>
<accession>A0A9P1G577</accession>
<feature type="compositionally biased region" description="Basic and acidic residues" evidence="1">
    <location>
        <begin position="310"/>
        <end position="319"/>
    </location>
</feature>
<feature type="domain" description="Methyltransferase FkbM" evidence="2">
    <location>
        <begin position="776"/>
        <end position="925"/>
    </location>
</feature>
<dbReference type="GO" id="GO:0008168">
    <property type="term" value="F:methyltransferase activity"/>
    <property type="evidence" value="ECO:0007669"/>
    <property type="project" value="UniProtKB-KW"/>
</dbReference>
<evidence type="ECO:0000313" key="6">
    <source>
        <dbReference type="Proteomes" id="UP001152797"/>
    </source>
</evidence>
<evidence type="ECO:0000256" key="1">
    <source>
        <dbReference type="SAM" id="MobiDB-lite"/>
    </source>
</evidence>
<dbReference type="Gene3D" id="3.40.50.150">
    <property type="entry name" value="Vaccinia Virus protein VP39"/>
    <property type="match status" value="1"/>
</dbReference>
<protein>
    <submittedName>
        <fullName evidence="5">Methyltransferase FkbM domain-containing protein</fullName>
    </submittedName>
</protein>
<name>A0A9P1G577_9DINO</name>
<dbReference type="InterPro" id="IPR029063">
    <property type="entry name" value="SAM-dependent_MTases_sf"/>
</dbReference>
<gene>
    <name evidence="3" type="ORF">C1SCF055_LOCUS26630</name>
</gene>
<keyword evidence="5" id="KW-0808">Transferase</keyword>
<dbReference type="Pfam" id="PF05050">
    <property type="entry name" value="Methyltransf_21"/>
    <property type="match status" value="1"/>
</dbReference>
<feature type="compositionally biased region" description="Low complexity" evidence="1">
    <location>
        <begin position="372"/>
        <end position="384"/>
    </location>
</feature>
<comment type="caution">
    <text evidence="3">The sequence shown here is derived from an EMBL/GenBank/DDBJ whole genome shotgun (WGS) entry which is preliminary data.</text>
</comment>
<organism evidence="3">
    <name type="scientific">Cladocopium goreaui</name>
    <dbReference type="NCBI Taxonomy" id="2562237"/>
    <lineage>
        <taxon>Eukaryota</taxon>
        <taxon>Sar</taxon>
        <taxon>Alveolata</taxon>
        <taxon>Dinophyceae</taxon>
        <taxon>Suessiales</taxon>
        <taxon>Symbiodiniaceae</taxon>
        <taxon>Cladocopium</taxon>
    </lineage>
</organism>
<dbReference type="Proteomes" id="UP001152797">
    <property type="component" value="Unassembled WGS sequence"/>
</dbReference>
<dbReference type="NCBIfam" id="TIGR01444">
    <property type="entry name" value="fkbM_fam"/>
    <property type="match status" value="1"/>
</dbReference>
<evidence type="ECO:0000313" key="3">
    <source>
        <dbReference type="EMBL" id="CAI4000518.1"/>
    </source>
</evidence>
<dbReference type="PANTHER" id="PTHR34203:SF13">
    <property type="entry name" value="EXPRESSED PROTEIN"/>
    <property type="match status" value="1"/>
</dbReference>
<evidence type="ECO:0000313" key="4">
    <source>
        <dbReference type="EMBL" id="CAL1153893.1"/>
    </source>
</evidence>
<dbReference type="EMBL" id="CAMXCT020002792">
    <property type="protein sequence ID" value="CAL1153893.1"/>
    <property type="molecule type" value="Genomic_DNA"/>
</dbReference>
<proteinExistence type="predicted"/>
<dbReference type="EMBL" id="CAMXCT030002792">
    <property type="protein sequence ID" value="CAL4787830.1"/>
    <property type="molecule type" value="Genomic_DNA"/>
</dbReference>
<dbReference type="InterPro" id="IPR006342">
    <property type="entry name" value="FkbM_mtfrase"/>
</dbReference>
<dbReference type="AlphaFoldDB" id="A0A9P1G577"/>
<dbReference type="InterPro" id="IPR052514">
    <property type="entry name" value="SAM-dependent_MTase"/>
</dbReference>
<evidence type="ECO:0000313" key="5">
    <source>
        <dbReference type="EMBL" id="CAL4787830.1"/>
    </source>
</evidence>
<reference evidence="4" key="2">
    <citation type="submission" date="2024-04" db="EMBL/GenBank/DDBJ databases">
        <authorList>
            <person name="Chen Y."/>
            <person name="Shah S."/>
            <person name="Dougan E. K."/>
            <person name="Thang M."/>
            <person name="Chan C."/>
        </authorList>
    </citation>
    <scope>NUCLEOTIDE SEQUENCE [LARGE SCALE GENOMIC DNA]</scope>
</reference>
<feature type="region of interest" description="Disordered" evidence="1">
    <location>
        <begin position="283"/>
        <end position="319"/>
    </location>
</feature>
<feature type="region of interest" description="Disordered" evidence="1">
    <location>
        <begin position="356"/>
        <end position="414"/>
    </location>
</feature>
<dbReference type="GO" id="GO:0032259">
    <property type="term" value="P:methylation"/>
    <property type="evidence" value="ECO:0007669"/>
    <property type="project" value="UniProtKB-KW"/>
</dbReference>
<keyword evidence="6" id="KW-1185">Reference proteome</keyword>
<sequence>MEVTVGHTEERREADPAIHFTDLLDALELYKDIATYKSRFIFADVKARYTAGIGRVPEAHNLLEVCALTEGPSRRARKRRTAVEYLGRTKADAKLCRSAVGSAIYLSLDRREIQHAVKEGSKLRHPEVCEFYVQRSFAVQADSFGQGLNRDQQHAWKTPTPACVGWIKDQDRAGRTATACRQNGQMVGCIKALVVLSQVQAVAGQPTYCLSPYEWYALYFLAAIGTCVLIWKLAQQFIACCVDWLCPIEPATQDTGHEVQLHIQDQQITLRIRVTATRNNQQLTLTNPAPAATPRSEPAVNPRTPAEAPRSPEELTPRGIERWHEERWVQEAAEARMTMQELIEWRNQEEALLRGEHPDGMSDFQDSESSESEAAPASAGSTAEQWAAPPEWADPPTREPESEADAASIERSDPFAHVSPAEFEEWRRPVTQSDLGLSLSVASATAMTHSSGWVMRQYGSGHRLAEVCWMGVLTLQLWELVMRFPVLNPREVQDEWRLMTNADWSLLLLTDFPIWGVLRQAQGRVTSCPAYTHSPSARHAVGARRCPLPRCDEMDQDVKDQQYYIDAVVNSALVGDQLYMMIPPQRPRCPLGLAAIELAVALVEVSQFGGQKAWPKLVHVVAGAQRRIIRYLEEGLYEAPTRTDDMGPVAADPMGELLSSRWDVVGLLHAMQVILLRSTDGHPFRPLPWLVAEAPHGPSILKDTQSTLGGYVRYLLAELRSEFWGAGDGVENFVLRVLHEGRRHLEKSTRVFVDVGAFCYRHECLPRVLLNEVAKDHRGNIKVYALEPNRRNFLRTQALLARLPKRWRRHLHLQRAAAGNHSRSQVVLHGIGAKASLKADAYGGLLWRQTGEGRVQSEVDRYVETVSLKRLDHWKVLPRRLELLKIDVEGSEMDVLQGARSIIEEQRVNSIVLEYSHFWSAKLKTLAEDMSAKGYDGYFLGTHCILPFSGSKMEWWHDVYEVCAKIKDRIYRGMAGWCWLNVVFLLRGSRLSRKAWQWVPVEGHCTKTLLGSQKNGPAALRFAAALRLGILKMPVLLVARSG</sequence>
<evidence type="ECO:0000259" key="2">
    <source>
        <dbReference type="Pfam" id="PF05050"/>
    </source>
</evidence>